<keyword evidence="1" id="KW-0732">Signal</keyword>
<proteinExistence type="predicted"/>
<dbReference type="EMBL" id="NGFP01000052">
    <property type="protein sequence ID" value="OUC96720.1"/>
    <property type="molecule type" value="Genomic_DNA"/>
</dbReference>
<protein>
    <recommendedName>
        <fullName evidence="4">Secreted protein</fullName>
    </recommendedName>
</protein>
<feature type="chain" id="PRO_5012670257" description="Secreted protein" evidence="1">
    <location>
        <begin position="31"/>
        <end position="162"/>
    </location>
</feature>
<sequence>MISMTSARRFVTVAASAVLAGSALASPASADPVGPPLDDPSGVTTAATCGDWPWPTNATGVWTEAQTSLGVGTKKVELRFGDINGRQAGWARLAGGYETGDLFWFDVSHDRGKGWYQCGPFTFVNGGHNYTRAHYSSADPNLVFRACGRAKNSSSTHCTGWR</sequence>
<accession>A0A243RP55</accession>
<evidence type="ECO:0008006" key="4">
    <source>
        <dbReference type="Google" id="ProtNLM"/>
    </source>
</evidence>
<dbReference type="AlphaFoldDB" id="A0A243RP55"/>
<evidence type="ECO:0000256" key="1">
    <source>
        <dbReference type="SAM" id="SignalP"/>
    </source>
</evidence>
<organism evidence="2 3">
    <name type="scientific">Streptosporangium minutum</name>
    <dbReference type="NCBI Taxonomy" id="569862"/>
    <lineage>
        <taxon>Bacteria</taxon>
        <taxon>Bacillati</taxon>
        <taxon>Actinomycetota</taxon>
        <taxon>Actinomycetes</taxon>
        <taxon>Streptosporangiales</taxon>
        <taxon>Streptosporangiaceae</taxon>
        <taxon>Streptosporangium</taxon>
    </lineage>
</organism>
<dbReference type="Proteomes" id="UP000194761">
    <property type="component" value="Unassembled WGS sequence"/>
</dbReference>
<comment type="caution">
    <text evidence="2">The sequence shown here is derived from an EMBL/GenBank/DDBJ whole genome shotgun (WGS) entry which is preliminary data.</text>
</comment>
<reference evidence="2 3" key="1">
    <citation type="submission" date="2017-05" db="EMBL/GenBank/DDBJ databases">
        <title>Biotechnological potential of actinobacteria isolated from South African environments.</title>
        <authorList>
            <person name="Le Roes-Hill M."/>
            <person name="Prins A."/>
            <person name="Durrell K.A."/>
        </authorList>
    </citation>
    <scope>NUCLEOTIDE SEQUENCE [LARGE SCALE GENOMIC DNA]</scope>
    <source>
        <strain evidence="2">M26</strain>
    </source>
</reference>
<evidence type="ECO:0000313" key="2">
    <source>
        <dbReference type="EMBL" id="OUC96720.1"/>
    </source>
</evidence>
<keyword evidence="3" id="KW-1185">Reference proteome</keyword>
<feature type="signal peptide" evidence="1">
    <location>
        <begin position="1"/>
        <end position="30"/>
    </location>
</feature>
<evidence type="ECO:0000313" key="3">
    <source>
        <dbReference type="Proteomes" id="UP000194761"/>
    </source>
</evidence>
<gene>
    <name evidence="2" type="ORF">CA984_13835</name>
</gene>
<name>A0A243RP55_9ACTN</name>